<evidence type="ECO:0000256" key="5">
    <source>
        <dbReference type="ARBA" id="ARBA00022603"/>
    </source>
</evidence>
<dbReference type="EC" id="2.1.1.171" evidence="3 8"/>
<keyword evidence="8" id="KW-0698">rRNA processing</keyword>
<dbReference type="Gene3D" id="3.40.50.150">
    <property type="entry name" value="Vaccinia Virus protein VP39"/>
    <property type="match status" value="1"/>
</dbReference>
<evidence type="ECO:0000256" key="8">
    <source>
        <dbReference type="PIRNR" id="PIRNR004553"/>
    </source>
</evidence>
<dbReference type="EMBL" id="LT629785">
    <property type="protein sequence ID" value="SDU30683.1"/>
    <property type="molecule type" value="Genomic_DNA"/>
</dbReference>
<comment type="catalytic activity">
    <reaction evidence="7 8">
        <text>guanosine(966) in 16S rRNA + S-adenosyl-L-methionine = N(2)-methylguanosine(966) in 16S rRNA + S-adenosyl-L-homocysteine + H(+)</text>
        <dbReference type="Rhea" id="RHEA:23548"/>
        <dbReference type="Rhea" id="RHEA-COMP:10211"/>
        <dbReference type="Rhea" id="RHEA-COMP:10212"/>
        <dbReference type="ChEBI" id="CHEBI:15378"/>
        <dbReference type="ChEBI" id="CHEBI:57856"/>
        <dbReference type="ChEBI" id="CHEBI:59789"/>
        <dbReference type="ChEBI" id="CHEBI:74269"/>
        <dbReference type="ChEBI" id="CHEBI:74481"/>
        <dbReference type="EC" id="2.1.1.171"/>
    </reaction>
</comment>
<dbReference type="PIRSF" id="PIRSF004553">
    <property type="entry name" value="CHP00095"/>
    <property type="match status" value="1"/>
</dbReference>
<gene>
    <name evidence="9" type="ORF">SAMN05216296_2975</name>
</gene>
<dbReference type="STRING" id="364197.SAMN05216296_2975"/>
<comment type="function">
    <text evidence="1 8">Specifically methylates the guanine in position 966 of 16S rRNA in the assembled 30S particle.</text>
</comment>
<dbReference type="GO" id="GO:0052913">
    <property type="term" value="F:16S rRNA (guanine(966)-N(2))-methyltransferase activity"/>
    <property type="evidence" value="ECO:0007669"/>
    <property type="project" value="UniProtKB-EC"/>
</dbReference>
<evidence type="ECO:0000256" key="6">
    <source>
        <dbReference type="ARBA" id="ARBA00022679"/>
    </source>
</evidence>
<evidence type="ECO:0000256" key="4">
    <source>
        <dbReference type="ARBA" id="ARBA00013682"/>
    </source>
</evidence>
<protein>
    <recommendedName>
        <fullName evidence="4 8">Ribosomal RNA small subunit methyltransferase D</fullName>
        <ecNumber evidence="3 8">2.1.1.171</ecNumber>
    </recommendedName>
</protein>
<dbReference type="NCBIfam" id="TIGR00095">
    <property type="entry name" value="16S rRNA (guanine(966)-N(2))-methyltransferase RsmD"/>
    <property type="match status" value="1"/>
</dbReference>
<dbReference type="GO" id="GO:0003676">
    <property type="term" value="F:nucleic acid binding"/>
    <property type="evidence" value="ECO:0007669"/>
    <property type="project" value="InterPro"/>
</dbReference>
<evidence type="ECO:0000256" key="7">
    <source>
        <dbReference type="ARBA" id="ARBA00048326"/>
    </source>
</evidence>
<keyword evidence="5 8" id="KW-0489">Methyltransferase</keyword>
<dbReference type="AlphaFoldDB" id="A0A1H2HFS9"/>
<dbReference type="PANTHER" id="PTHR43542:SF1">
    <property type="entry name" value="METHYLTRANSFERASE"/>
    <property type="match status" value="1"/>
</dbReference>
<proteinExistence type="inferred from homology"/>
<evidence type="ECO:0000313" key="10">
    <source>
        <dbReference type="Proteomes" id="UP000243232"/>
    </source>
</evidence>
<dbReference type="Proteomes" id="UP000243232">
    <property type="component" value="Chromosome I"/>
</dbReference>
<name>A0A1H2HFS9_9PSED</name>
<dbReference type="CDD" id="cd02440">
    <property type="entry name" value="AdoMet_MTases"/>
    <property type="match status" value="1"/>
</dbReference>
<keyword evidence="6 8" id="KW-0808">Transferase</keyword>
<reference evidence="10" key="1">
    <citation type="submission" date="2016-10" db="EMBL/GenBank/DDBJ databases">
        <authorList>
            <person name="Varghese N."/>
            <person name="Submissions S."/>
        </authorList>
    </citation>
    <scope>NUCLEOTIDE SEQUENCE [LARGE SCALE GENOMIC DNA]</scope>
    <source>
        <strain evidence="10">DSM 17875</strain>
    </source>
</reference>
<dbReference type="InterPro" id="IPR029063">
    <property type="entry name" value="SAM-dependent_MTases_sf"/>
</dbReference>
<evidence type="ECO:0000256" key="2">
    <source>
        <dbReference type="ARBA" id="ARBA00005269"/>
    </source>
</evidence>
<accession>A0A1H2HFS9</accession>
<keyword evidence="8" id="KW-0949">S-adenosyl-L-methionine</keyword>
<evidence type="ECO:0000256" key="3">
    <source>
        <dbReference type="ARBA" id="ARBA00012141"/>
    </source>
</evidence>
<sequence length="200" mass="22113">MRNKPKARPAVASHGGEGQLRIIAGVWRSRQFNFPMAAGLRPTPNRVRETLFNWLAPHVEGARVLDVFTGSGALFLEALSRGAGSALALDQNPAAINALRGHLQILRCDNGQLLNTDALRYLQQQAATAFDLVFLDPPFGQDLLRPACAALEEQGWLSKDAWIYTESDNPPSSLGLPGNWRLHREQKAGQVYYTLWQRTA</sequence>
<organism evidence="9 10">
    <name type="scientific">Pseudomonas pohangensis</name>
    <dbReference type="NCBI Taxonomy" id="364197"/>
    <lineage>
        <taxon>Bacteria</taxon>
        <taxon>Pseudomonadati</taxon>
        <taxon>Pseudomonadota</taxon>
        <taxon>Gammaproteobacteria</taxon>
        <taxon>Pseudomonadales</taxon>
        <taxon>Pseudomonadaceae</taxon>
        <taxon>Pseudomonas</taxon>
    </lineage>
</organism>
<evidence type="ECO:0000313" key="9">
    <source>
        <dbReference type="EMBL" id="SDU30683.1"/>
    </source>
</evidence>
<dbReference type="OrthoDB" id="9803017at2"/>
<dbReference type="InterPro" id="IPR004398">
    <property type="entry name" value="RNA_MeTrfase_RsmD"/>
</dbReference>
<dbReference type="Pfam" id="PF03602">
    <property type="entry name" value="Cons_hypoth95"/>
    <property type="match status" value="1"/>
</dbReference>
<dbReference type="PROSITE" id="PS00092">
    <property type="entry name" value="N6_MTASE"/>
    <property type="match status" value="1"/>
</dbReference>
<comment type="similarity">
    <text evidence="2 8">Belongs to the methyltransferase superfamily. RsmD family.</text>
</comment>
<dbReference type="SUPFAM" id="SSF53335">
    <property type="entry name" value="S-adenosyl-L-methionine-dependent methyltransferases"/>
    <property type="match status" value="1"/>
</dbReference>
<dbReference type="RefSeq" id="WP_090196992.1">
    <property type="nucleotide sequence ID" value="NZ_LT629785.1"/>
</dbReference>
<evidence type="ECO:0000256" key="1">
    <source>
        <dbReference type="ARBA" id="ARBA00002649"/>
    </source>
</evidence>
<dbReference type="InterPro" id="IPR002052">
    <property type="entry name" value="DNA_methylase_N6_adenine_CS"/>
</dbReference>
<dbReference type="PANTHER" id="PTHR43542">
    <property type="entry name" value="METHYLTRANSFERASE"/>
    <property type="match status" value="1"/>
</dbReference>
<keyword evidence="10" id="KW-1185">Reference proteome</keyword>